<accession>A0ABX1WJE5</accession>
<gene>
    <name evidence="2" type="ORF">HMH06_02230</name>
</gene>
<evidence type="ECO:0000259" key="1">
    <source>
        <dbReference type="Pfam" id="PF17032"/>
    </source>
</evidence>
<dbReference type="InterPro" id="IPR031493">
    <property type="entry name" value="Zinc_ribbon_15"/>
</dbReference>
<proteinExistence type="predicted"/>
<sequence length="72" mass="8548">MIFIAGVTERSKTIEEGLFDCPICQQQRQYVHKQFRNYLSFFFIPLIPVHKTRENVTCKFCLTNMPVHVLNK</sequence>
<dbReference type="Pfam" id="PF17032">
    <property type="entry name" value="Zn_ribbon_15"/>
    <property type="match status" value="1"/>
</dbReference>
<feature type="domain" description="Zinc-ribbon 15" evidence="1">
    <location>
        <begin position="21"/>
        <end position="66"/>
    </location>
</feature>
<organism evidence="2 3">
    <name type="scientific">Empedobacter stercoris</name>
    <dbReference type="NCBI Taxonomy" id="1628248"/>
    <lineage>
        <taxon>Bacteria</taxon>
        <taxon>Pseudomonadati</taxon>
        <taxon>Bacteroidota</taxon>
        <taxon>Flavobacteriia</taxon>
        <taxon>Flavobacteriales</taxon>
        <taxon>Weeksellaceae</taxon>
        <taxon>Empedobacter</taxon>
    </lineage>
</organism>
<evidence type="ECO:0000313" key="3">
    <source>
        <dbReference type="Proteomes" id="UP000580344"/>
    </source>
</evidence>
<evidence type="ECO:0000313" key="2">
    <source>
        <dbReference type="EMBL" id="NOJ74672.1"/>
    </source>
</evidence>
<dbReference type="Proteomes" id="UP000580344">
    <property type="component" value="Unassembled WGS sequence"/>
</dbReference>
<dbReference type="RefSeq" id="WP_171621999.1">
    <property type="nucleotide sequence ID" value="NZ_CBCRZD010000017.1"/>
</dbReference>
<reference evidence="2 3" key="1">
    <citation type="submission" date="2020-05" db="EMBL/GenBank/DDBJ databases">
        <title>Tigecycline resistant gene in Empedobacter stercoris.</title>
        <authorList>
            <person name="Chen Y."/>
            <person name="Cheng Y."/>
            <person name="Zhou K."/>
        </authorList>
    </citation>
    <scope>NUCLEOTIDE SEQUENCE [LARGE SCALE GENOMIC DNA]</scope>
    <source>
        <strain evidence="2 3">ES202</strain>
    </source>
</reference>
<name>A0ABX1WJE5_9FLAO</name>
<keyword evidence="3" id="KW-1185">Reference proteome</keyword>
<dbReference type="EMBL" id="JABFOQ010000003">
    <property type="protein sequence ID" value="NOJ74672.1"/>
    <property type="molecule type" value="Genomic_DNA"/>
</dbReference>
<protein>
    <submittedName>
        <fullName evidence="2">Zinc-ribbon domain-containing protein</fullName>
    </submittedName>
</protein>
<comment type="caution">
    <text evidence="2">The sequence shown here is derived from an EMBL/GenBank/DDBJ whole genome shotgun (WGS) entry which is preliminary data.</text>
</comment>